<dbReference type="InterPro" id="IPR057059">
    <property type="entry name" value="LTI65/LTI78_PGEED"/>
</dbReference>
<dbReference type="AlphaFoldDB" id="A0A6A3AJD3"/>
<dbReference type="Pfam" id="PF23403">
    <property type="entry name" value="LTI65_LTI78_N"/>
    <property type="match status" value="1"/>
</dbReference>
<feature type="region of interest" description="Disordered" evidence="1">
    <location>
        <begin position="356"/>
        <end position="428"/>
    </location>
</feature>
<proteinExistence type="predicted"/>
<dbReference type="Pfam" id="PF23402">
    <property type="entry name" value="LTI65_LTI78_NYQTKV"/>
    <property type="match status" value="1"/>
</dbReference>
<dbReference type="Pfam" id="PF23399">
    <property type="entry name" value="LTI65_PGEED"/>
    <property type="match status" value="1"/>
</dbReference>
<evidence type="ECO:0000313" key="6">
    <source>
        <dbReference type="Proteomes" id="UP000436088"/>
    </source>
</evidence>
<dbReference type="PANTHER" id="PTHR33836">
    <property type="entry name" value="LOW-TEMPERATURE-INDUCED 65 KDA PROTEIN-RELATED"/>
    <property type="match status" value="1"/>
</dbReference>
<feature type="compositionally biased region" description="Basic and acidic residues" evidence="1">
    <location>
        <begin position="765"/>
        <end position="776"/>
    </location>
</feature>
<dbReference type="Proteomes" id="UP000436088">
    <property type="component" value="Unassembled WGS sequence"/>
</dbReference>
<feature type="compositionally biased region" description="Basic and acidic residues" evidence="1">
    <location>
        <begin position="784"/>
        <end position="797"/>
    </location>
</feature>
<feature type="domain" description="LTI65/LTI78 N-terminal" evidence="4">
    <location>
        <begin position="23"/>
        <end position="100"/>
    </location>
</feature>
<reference evidence="5" key="1">
    <citation type="submission" date="2019-09" db="EMBL/GenBank/DDBJ databases">
        <title>Draft genome information of white flower Hibiscus syriacus.</title>
        <authorList>
            <person name="Kim Y.-M."/>
        </authorList>
    </citation>
    <scope>NUCLEOTIDE SEQUENCE [LARGE SCALE GENOMIC DNA]</scope>
    <source>
        <strain evidence="5">YM2019G1</strain>
    </source>
</reference>
<feature type="compositionally biased region" description="Basic and acidic residues" evidence="1">
    <location>
        <begin position="658"/>
        <end position="667"/>
    </location>
</feature>
<feature type="compositionally biased region" description="Polar residues" evidence="1">
    <location>
        <begin position="706"/>
        <end position="724"/>
    </location>
</feature>
<evidence type="ECO:0000259" key="4">
    <source>
        <dbReference type="Pfam" id="PF23403"/>
    </source>
</evidence>
<evidence type="ECO:0000313" key="5">
    <source>
        <dbReference type="EMBL" id="KAE8704711.1"/>
    </source>
</evidence>
<dbReference type="PANTHER" id="PTHR33836:SF1">
    <property type="entry name" value="LOW-TEMPERATURE-INDUCED 65 KDA PROTEIN-RELATED"/>
    <property type="match status" value="1"/>
</dbReference>
<name>A0A6A3AJD3_HIBSY</name>
<feature type="compositionally biased region" description="Basic and acidic residues" evidence="1">
    <location>
        <begin position="10"/>
        <end position="28"/>
    </location>
</feature>
<organism evidence="5 6">
    <name type="scientific">Hibiscus syriacus</name>
    <name type="common">Rose of Sharon</name>
    <dbReference type="NCBI Taxonomy" id="106335"/>
    <lineage>
        <taxon>Eukaryota</taxon>
        <taxon>Viridiplantae</taxon>
        <taxon>Streptophyta</taxon>
        <taxon>Embryophyta</taxon>
        <taxon>Tracheophyta</taxon>
        <taxon>Spermatophyta</taxon>
        <taxon>Magnoliopsida</taxon>
        <taxon>eudicotyledons</taxon>
        <taxon>Gunneridae</taxon>
        <taxon>Pentapetalae</taxon>
        <taxon>rosids</taxon>
        <taxon>malvids</taxon>
        <taxon>Malvales</taxon>
        <taxon>Malvaceae</taxon>
        <taxon>Malvoideae</taxon>
        <taxon>Hibiscus</taxon>
    </lineage>
</organism>
<feature type="compositionally biased region" description="Polar residues" evidence="1">
    <location>
        <begin position="552"/>
        <end position="566"/>
    </location>
</feature>
<sequence>METQSAYDGNIRHQHGEGGDDLHQEKQSVLRKVTAKAKKIKDTIKKHSPGHHHDHGNDEYREGQIPDDHDVDEEDDNGEEEIVQNPEVHGAPLNESAAAKKVVYGQPADLSRPGITNVETSKPLPTDLIASRERSENYNIGNYETKHNDPPNSADSGLEAPLVGEQPRVDFGKTTDTVEEPLAPMYKSAAAKNVVSDQPEDLSRPGITNFETSKALPTDPLASRERSENYNTGNYETKQHNPPNSTVSGLEAPLVGEQPRVDFGKTTDTVEEPLAPMNDSTASKNVLSGQPEELSRPEITNFEASKALPTDPLASRERSENYYTGNYETTHIDPSNVVSGLEAPLVRDQPRVDFGKTTDTVEEPLGSMNDSAAAKNAVSGQPDDLSRLGITSFETSKALPTDPLASRKRSENYYTGNYETKHNDPLNNAVSGLEAPLVKDQPRVDIGGTTDTVEEPLAPTYESAGAKNAVFGQSEDLSRPGITNFKTPKALPTDPLPSGERSENYYTGNYETKHDPLNSAVSGLDAPQGREQPRVDFGKTADTVEEPLAPQKHSSSFKLSKQQKVNLQRPKGLDEDDAVPKDTFDAYTEKGGEATGIAPILHSIDKMKIYDEHDTGREQNLPSATQPKSSELSFPTGTHDQFSPEPTRPLGTVPTPQEHTHNVDKPSNRGSYTEKISSATSAAVDKAVPDKNIVASKLGYDEKDQAQCQSPNESREGQNTTKQESAIDYGKTDKPSPVYEEAAGAGTTVMPKVHGPGSGTATGVETEKVQDQDKGESQSVKSYIAEKFKPGDEDRALSEVLSEALQKRSEDSPEAEKETRASVKVTESKEVATPEKTSPTQSMVDKLKGAVGSWFGKGEGNQRTQQTHGSSYDTTGSSASADGRTLQESGN</sequence>
<feature type="region of interest" description="Disordered" evidence="1">
    <location>
        <begin position="1"/>
        <end position="168"/>
    </location>
</feature>
<feature type="domain" description="LTI65/LTI78 PGEED repeat" evidence="2">
    <location>
        <begin position="773"/>
        <end position="805"/>
    </location>
</feature>
<feature type="region of interest" description="Disordered" evidence="1">
    <location>
        <begin position="609"/>
        <end position="891"/>
    </location>
</feature>
<feature type="compositionally biased region" description="Polar residues" evidence="1">
    <location>
        <begin position="618"/>
        <end position="641"/>
    </location>
</feature>
<gene>
    <name evidence="5" type="ORF">F3Y22_tig00110446pilonHSYRG00023</name>
</gene>
<dbReference type="Pfam" id="PF07918">
    <property type="entry name" value="CAP160"/>
    <property type="match status" value="1"/>
</dbReference>
<feature type="compositionally biased region" description="Polar residues" evidence="1">
    <location>
        <begin position="229"/>
        <end position="248"/>
    </location>
</feature>
<dbReference type="GO" id="GO:0006950">
    <property type="term" value="P:response to stress"/>
    <property type="evidence" value="ECO:0007669"/>
    <property type="project" value="TreeGrafter"/>
</dbReference>
<feature type="compositionally biased region" description="Acidic residues" evidence="1">
    <location>
        <begin position="69"/>
        <end position="82"/>
    </location>
</feature>
<feature type="domain" description="LTI65/LTI78 NYQTKV repeat" evidence="3">
    <location>
        <begin position="564"/>
        <end position="612"/>
    </location>
</feature>
<feature type="region of interest" description="Disordered" evidence="1">
    <location>
        <begin position="190"/>
        <end position="318"/>
    </location>
</feature>
<dbReference type="InterPro" id="IPR037491">
    <property type="entry name" value="LTI78/LTI65"/>
</dbReference>
<accession>A0A6A3AJD3</accession>
<dbReference type="InterPro" id="IPR012418">
    <property type="entry name" value="CAP160"/>
</dbReference>
<dbReference type="InterPro" id="IPR056605">
    <property type="entry name" value="LTI65_LTI78_N"/>
</dbReference>
<feature type="region of interest" description="Disordered" evidence="1">
    <location>
        <begin position="473"/>
        <end position="580"/>
    </location>
</feature>
<feature type="compositionally biased region" description="Polar residues" evidence="1">
    <location>
        <begin position="278"/>
        <end position="288"/>
    </location>
</feature>
<protein>
    <submittedName>
        <fullName evidence="5">Pentatricopeptide repeat (PPR) superfamily protein</fullName>
    </submittedName>
</protein>
<dbReference type="EMBL" id="VEPZ02000990">
    <property type="protein sequence ID" value="KAE8704711.1"/>
    <property type="molecule type" value="Genomic_DNA"/>
</dbReference>
<feature type="compositionally biased region" description="Basic and acidic residues" evidence="1">
    <location>
        <begin position="805"/>
        <end position="833"/>
    </location>
</feature>
<feature type="compositionally biased region" description="Polar residues" evidence="1">
    <location>
        <begin position="861"/>
        <end position="891"/>
    </location>
</feature>
<evidence type="ECO:0000256" key="1">
    <source>
        <dbReference type="SAM" id="MobiDB-lite"/>
    </source>
</evidence>
<comment type="caution">
    <text evidence="5">The sequence shown here is derived from an EMBL/GenBank/DDBJ whole genome shotgun (WGS) entry which is preliminary data.</text>
</comment>
<keyword evidence="6" id="KW-1185">Reference proteome</keyword>
<evidence type="ECO:0000259" key="3">
    <source>
        <dbReference type="Pfam" id="PF23402"/>
    </source>
</evidence>
<dbReference type="GO" id="GO:0009737">
    <property type="term" value="P:response to abscisic acid"/>
    <property type="evidence" value="ECO:0007669"/>
    <property type="project" value="InterPro"/>
</dbReference>
<evidence type="ECO:0000259" key="2">
    <source>
        <dbReference type="Pfam" id="PF23399"/>
    </source>
</evidence>
<dbReference type="InterPro" id="IPR057058">
    <property type="entry name" value="LTI65_LTI78_NYQTKV"/>
</dbReference>
<feature type="compositionally biased region" description="Polar residues" evidence="1">
    <location>
        <begin position="668"/>
        <end position="681"/>
    </location>
</feature>
<feature type="compositionally biased region" description="Basic and acidic residues" evidence="1">
    <location>
        <begin position="55"/>
        <end position="68"/>
    </location>
</feature>